<dbReference type="KEGG" id="pgri:PgNI_00119"/>
<feature type="compositionally biased region" description="Polar residues" evidence="1">
    <location>
        <begin position="43"/>
        <end position="54"/>
    </location>
</feature>
<evidence type="ECO:0000256" key="1">
    <source>
        <dbReference type="SAM" id="MobiDB-lite"/>
    </source>
</evidence>
<evidence type="ECO:0000313" key="2">
    <source>
        <dbReference type="Proteomes" id="UP000515153"/>
    </source>
</evidence>
<feature type="region of interest" description="Disordered" evidence="1">
    <location>
        <begin position="1"/>
        <end position="77"/>
    </location>
</feature>
<protein>
    <submittedName>
        <fullName evidence="3">Uncharacterized protein</fullName>
    </submittedName>
</protein>
<reference evidence="3" key="3">
    <citation type="submission" date="2025-08" db="UniProtKB">
        <authorList>
            <consortium name="RefSeq"/>
        </authorList>
    </citation>
    <scope>IDENTIFICATION</scope>
    <source>
        <strain evidence="3">NI907</strain>
    </source>
</reference>
<sequence length="77" mass="8170">MTSMDSSEKSTRNSASRRSKSSKSSTKAHWGSASGSQNGQSQETGGSSRQNRSGTEVPVEVSHSGEDFAHIGAQFYD</sequence>
<dbReference type="AlphaFoldDB" id="A0A6P8BG70"/>
<evidence type="ECO:0000313" key="3">
    <source>
        <dbReference type="RefSeq" id="XP_030986074.1"/>
    </source>
</evidence>
<name>A0A6P8BG70_PYRGI</name>
<dbReference type="GeneID" id="41955116"/>
<reference evidence="3" key="2">
    <citation type="submission" date="2019-10" db="EMBL/GenBank/DDBJ databases">
        <authorList>
            <consortium name="NCBI Genome Project"/>
        </authorList>
    </citation>
    <scope>NUCLEOTIDE SEQUENCE</scope>
    <source>
        <strain evidence="3">NI907</strain>
    </source>
</reference>
<feature type="compositionally biased region" description="Low complexity" evidence="1">
    <location>
        <begin position="22"/>
        <end position="42"/>
    </location>
</feature>
<organism evidence="2 3">
    <name type="scientific">Pyricularia grisea</name>
    <name type="common">Crabgrass-specific blast fungus</name>
    <name type="synonym">Magnaporthe grisea</name>
    <dbReference type="NCBI Taxonomy" id="148305"/>
    <lineage>
        <taxon>Eukaryota</taxon>
        <taxon>Fungi</taxon>
        <taxon>Dikarya</taxon>
        <taxon>Ascomycota</taxon>
        <taxon>Pezizomycotina</taxon>
        <taxon>Sordariomycetes</taxon>
        <taxon>Sordariomycetidae</taxon>
        <taxon>Magnaporthales</taxon>
        <taxon>Pyriculariaceae</taxon>
        <taxon>Pyricularia</taxon>
    </lineage>
</organism>
<dbReference type="RefSeq" id="XP_030986074.1">
    <property type="nucleotide sequence ID" value="XM_031120202.1"/>
</dbReference>
<dbReference type="Proteomes" id="UP000515153">
    <property type="component" value="Unplaced"/>
</dbReference>
<gene>
    <name evidence="3" type="ORF">PgNI_00119</name>
</gene>
<feature type="compositionally biased region" description="Basic and acidic residues" evidence="1">
    <location>
        <begin position="1"/>
        <end position="11"/>
    </location>
</feature>
<reference evidence="3" key="1">
    <citation type="journal article" date="2019" name="Mol. Biol. Evol.">
        <title>Blast fungal genomes show frequent chromosomal changes, gene gains and losses, and effector gene turnover.</title>
        <authorList>
            <person name="Gomez Luciano L.B."/>
            <person name="Jason Tsai I."/>
            <person name="Chuma I."/>
            <person name="Tosa Y."/>
            <person name="Chen Y.H."/>
            <person name="Li J.Y."/>
            <person name="Li M.Y."/>
            <person name="Jade Lu M.Y."/>
            <person name="Nakayashiki H."/>
            <person name="Li W.H."/>
        </authorList>
    </citation>
    <scope>NUCLEOTIDE SEQUENCE</scope>
    <source>
        <strain evidence="3">NI907</strain>
    </source>
</reference>
<proteinExistence type="predicted"/>
<accession>A0A6P8BG70</accession>
<dbReference type="OrthoDB" id="10455475at2759"/>
<keyword evidence="2" id="KW-1185">Reference proteome</keyword>